<evidence type="ECO:0000313" key="1">
    <source>
        <dbReference type="EMBL" id="KAJ9079127.1"/>
    </source>
</evidence>
<accession>A0ACC2TY42</accession>
<dbReference type="Proteomes" id="UP001165960">
    <property type="component" value="Unassembled WGS sequence"/>
</dbReference>
<proteinExistence type="predicted"/>
<dbReference type="EMBL" id="QTSX02001940">
    <property type="protein sequence ID" value="KAJ9079127.1"/>
    <property type="molecule type" value="Genomic_DNA"/>
</dbReference>
<evidence type="ECO:0000313" key="2">
    <source>
        <dbReference type="Proteomes" id="UP001165960"/>
    </source>
</evidence>
<gene>
    <name evidence="1" type="ORF">DSO57_1038703</name>
</gene>
<organism evidence="1 2">
    <name type="scientific">Entomophthora muscae</name>
    <dbReference type="NCBI Taxonomy" id="34485"/>
    <lineage>
        <taxon>Eukaryota</taxon>
        <taxon>Fungi</taxon>
        <taxon>Fungi incertae sedis</taxon>
        <taxon>Zoopagomycota</taxon>
        <taxon>Entomophthoromycotina</taxon>
        <taxon>Entomophthoromycetes</taxon>
        <taxon>Entomophthorales</taxon>
        <taxon>Entomophthoraceae</taxon>
        <taxon>Entomophthora</taxon>
    </lineage>
</organism>
<protein>
    <submittedName>
        <fullName evidence="1">Uncharacterized protein</fullName>
    </submittedName>
</protein>
<sequence length="135" mass="14841">MSIQMIYSSAINACLNVGSKLLPWMPLNALATAIKPFQVVATACFYSFSSRSSSTDKACFNGITATLPLLPENSDVVMFVGIFFTDYELPPSKFSKKNSSQACNMEFRSARTTLAPNTLDLDDELSLLFDTNCRI</sequence>
<reference evidence="1" key="1">
    <citation type="submission" date="2022-04" db="EMBL/GenBank/DDBJ databases">
        <title>Genome of the entomopathogenic fungus Entomophthora muscae.</title>
        <authorList>
            <person name="Elya C."/>
            <person name="Lovett B.R."/>
            <person name="Lee E."/>
            <person name="Macias A.M."/>
            <person name="Hajek A.E."/>
            <person name="De Bivort B.L."/>
            <person name="Kasson M.T."/>
            <person name="De Fine Licht H.H."/>
            <person name="Stajich J.E."/>
        </authorList>
    </citation>
    <scope>NUCLEOTIDE SEQUENCE</scope>
    <source>
        <strain evidence="1">Berkeley</strain>
    </source>
</reference>
<name>A0ACC2TY42_9FUNG</name>
<keyword evidence="2" id="KW-1185">Reference proteome</keyword>
<comment type="caution">
    <text evidence="1">The sequence shown here is derived from an EMBL/GenBank/DDBJ whole genome shotgun (WGS) entry which is preliminary data.</text>
</comment>